<name>A0A2Z6S730_9GLOM</name>
<dbReference type="SUPFAM" id="SSF47095">
    <property type="entry name" value="HMG-box"/>
    <property type="match status" value="1"/>
</dbReference>
<dbReference type="OrthoDB" id="2314119at2759"/>
<dbReference type="Proteomes" id="UP000247702">
    <property type="component" value="Unassembled WGS sequence"/>
</dbReference>
<dbReference type="Proteomes" id="UP000615446">
    <property type="component" value="Unassembled WGS sequence"/>
</dbReference>
<dbReference type="AlphaFoldDB" id="A0A2Z6S730"/>
<feature type="domain" description="HMG box" evidence="1">
    <location>
        <begin position="16"/>
        <end position="73"/>
    </location>
</feature>
<comment type="caution">
    <text evidence="2">The sequence shown here is derived from an EMBL/GenBank/DDBJ whole genome shotgun (WGS) entry which is preliminary data.</text>
</comment>
<keyword evidence="3" id="KW-0418">Kinase</keyword>
<gene>
    <name evidence="3" type="ORF">RCL2_000614300</name>
    <name evidence="2" type="ORF">RclHR1_00600013</name>
</gene>
<protein>
    <submittedName>
        <fullName evidence="3">Kinase-like domain-containing protein</fullName>
    </submittedName>
</protein>
<reference evidence="2 4" key="1">
    <citation type="submission" date="2017-11" db="EMBL/GenBank/DDBJ databases">
        <title>The genome of Rhizophagus clarus HR1 reveals common genetic basis of auxotrophy among arbuscular mycorrhizal fungi.</title>
        <authorList>
            <person name="Kobayashi Y."/>
        </authorList>
    </citation>
    <scope>NUCLEOTIDE SEQUENCE [LARGE SCALE GENOMIC DNA]</scope>
    <source>
        <strain evidence="2 4">HR1</strain>
    </source>
</reference>
<evidence type="ECO:0000313" key="4">
    <source>
        <dbReference type="Proteomes" id="UP000247702"/>
    </source>
</evidence>
<evidence type="ECO:0000313" key="2">
    <source>
        <dbReference type="EMBL" id="GBC05050.1"/>
    </source>
</evidence>
<keyword evidence="3" id="KW-0808">Transferase</keyword>
<dbReference type="Gene3D" id="1.10.30.10">
    <property type="entry name" value="High mobility group box domain"/>
    <property type="match status" value="1"/>
</dbReference>
<evidence type="ECO:0000259" key="1">
    <source>
        <dbReference type="Pfam" id="PF00505"/>
    </source>
</evidence>
<dbReference type="InterPro" id="IPR036910">
    <property type="entry name" value="HMG_box_dom_sf"/>
</dbReference>
<accession>A0A2Z6S730</accession>
<dbReference type="EMBL" id="BLAL01000040">
    <property type="protein sequence ID" value="GES78833.1"/>
    <property type="molecule type" value="Genomic_DNA"/>
</dbReference>
<evidence type="ECO:0000313" key="3">
    <source>
        <dbReference type="EMBL" id="GES78833.1"/>
    </source>
</evidence>
<dbReference type="EMBL" id="BEXD01003982">
    <property type="protein sequence ID" value="GBC05050.1"/>
    <property type="molecule type" value="Genomic_DNA"/>
</dbReference>
<dbReference type="GO" id="GO:0016301">
    <property type="term" value="F:kinase activity"/>
    <property type="evidence" value="ECO:0007669"/>
    <property type="project" value="UniProtKB-KW"/>
</dbReference>
<sequence length="246" mass="28460">MTFPPAITPWDLLKYKRIPNIFMIYRIALRKELRSKNITISRKDVSVLASSLWKKEPDFVKEKYKEIEIEAKKLKKLRKQYTMSLQQGNPSAVEQQISFENLMNSFDIVNSTIPISNSPDIVQLNSLDAVQLNSSHNAQDINLTNPISNSLNSFDQIVPNAFCQVSNENFSAYPPYSQQESSSFTFDIEQRVRNLEQQFQILNNHNRYDTDTFTVGMNIETRVQILEQERDLFIQTLINLNSSLGN</sequence>
<dbReference type="InterPro" id="IPR009071">
    <property type="entry name" value="HMG_box_dom"/>
</dbReference>
<keyword evidence="4" id="KW-1185">Reference proteome</keyword>
<dbReference type="Pfam" id="PF00505">
    <property type="entry name" value="HMG_box"/>
    <property type="match status" value="1"/>
</dbReference>
<proteinExistence type="predicted"/>
<reference evidence="3" key="2">
    <citation type="submission" date="2019-10" db="EMBL/GenBank/DDBJ databases">
        <title>Conservation and host-specific expression of non-tandemly repeated heterogenous ribosome RNA gene in arbuscular mycorrhizal fungi.</title>
        <authorList>
            <person name="Maeda T."/>
            <person name="Kobayashi Y."/>
            <person name="Nakagawa T."/>
            <person name="Ezawa T."/>
            <person name="Yamaguchi K."/>
            <person name="Bino T."/>
            <person name="Nishimoto Y."/>
            <person name="Shigenobu S."/>
            <person name="Kawaguchi M."/>
        </authorList>
    </citation>
    <scope>NUCLEOTIDE SEQUENCE</scope>
    <source>
        <strain evidence="3">HR1</strain>
    </source>
</reference>
<organism evidence="2 4">
    <name type="scientific">Rhizophagus clarus</name>
    <dbReference type="NCBI Taxonomy" id="94130"/>
    <lineage>
        <taxon>Eukaryota</taxon>
        <taxon>Fungi</taxon>
        <taxon>Fungi incertae sedis</taxon>
        <taxon>Mucoromycota</taxon>
        <taxon>Glomeromycotina</taxon>
        <taxon>Glomeromycetes</taxon>
        <taxon>Glomerales</taxon>
        <taxon>Glomeraceae</taxon>
        <taxon>Rhizophagus</taxon>
    </lineage>
</organism>